<name>A0AA39WVS7_9PEZI</name>
<feature type="signal peptide" evidence="2">
    <location>
        <begin position="1"/>
        <end position="25"/>
    </location>
</feature>
<feature type="region of interest" description="Disordered" evidence="1">
    <location>
        <begin position="87"/>
        <end position="111"/>
    </location>
</feature>
<dbReference type="EMBL" id="JAULSU010000003">
    <property type="protein sequence ID" value="KAK0622548.1"/>
    <property type="molecule type" value="Genomic_DNA"/>
</dbReference>
<protein>
    <submittedName>
        <fullName evidence="3">Uncharacterized protein</fullName>
    </submittedName>
</protein>
<gene>
    <name evidence="3" type="ORF">B0T14DRAFT_494185</name>
</gene>
<evidence type="ECO:0000256" key="1">
    <source>
        <dbReference type="SAM" id="MobiDB-lite"/>
    </source>
</evidence>
<accession>A0AA39WVS7</accession>
<sequence length="111" mass="12106">MHPYTCAKLILLMIWPIFLVTTTAANMTNPPAPATRVVPCNSSFITITGTPCHNPTTSTWRSYNLVATVPSLKNVIRPACEFHPQLASKRGSHPHSNSRPAASIREAVVVE</sequence>
<evidence type="ECO:0000256" key="2">
    <source>
        <dbReference type="SAM" id="SignalP"/>
    </source>
</evidence>
<keyword evidence="2" id="KW-0732">Signal</keyword>
<evidence type="ECO:0000313" key="4">
    <source>
        <dbReference type="Proteomes" id="UP001175000"/>
    </source>
</evidence>
<feature type="chain" id="PRO_5041458417" evidence="2">
    <location>
        <begin position="26"/>
        <end position="111"/>
    </location>
</feature>
<dbReference type="Proteomes" id="UP001175000">
    <property type="component" value="Unassembled WGS sequence"/>
</dbReference>
<organism evidence="3 4">
    <name type="scientific">Immersiella caudata</name>
    <dbReference type="NCBI Taxonomy" id="314043"/>
    <lineage>
        <taxon>Eukaryota</taxon>
        <taxon>Fungi</taxon>
        <taxon>Dikarya</taxon>
        <taxon>Ascomycota</taxon>
        <taxon>Pezizomycotina</taxon>
        <taxon>Sordariomycetes</taxon>
        <taxon>Sordariomycetidae</taxon>
        <taxon>Sordariales</taxon>
        <taxon>Lasiosphaeriaceae</taxon>
        <taxon>Immersiella</taxon>
    </lineage>
</organism>
<reference evidence="3" key="1">
    <citation type="submission" date="2023-06" db="EMBL/GenBank/DDBJ databases">
        <title>Genome-scale phylogeny and comparative genomics of the fungal order Sordariales.</title>
        <authorList>
            <consortium name="Lawrence Berkeley National Laboratory"/>
            <person name="Hensen N."/>
            <person name="Bonometti L."/>
            <person name="Westerberg I."/>
            <person name="Brannstrom I.O."/>
            <person name="Guillou S."/>
            <person name="Cros-Aarteil S."/>
            <person name="Calhoun S."/>
            <person name="Haridas S."/>
            <person name="Kuo A."/>
            <person name="Mondo S."/>
            <person name="Pangilinan J."/>
            <person name="Riley R."/>
            <person name="Labutti K."/>
            <person name="Andreopoulos B."/>
            <person name="Lipzen A."/>
            <person name="Chen C."/>
            <person name="Yanf M."/>
            <person name="Daum C."/>
            <person name="Ng V."/>
            <person name="Clum A."/>
            <person name="Steindorff A."/>
            <person name="Ohm R."/>
            <person name="Martin F."/>
            <person name="Silar P."/>
            <person name="Natvig D."/>
            <person name="Lalanne C."/>
            <person name="Gautier V."/>
            <person name="Ament-Velasquez S.L."/>
            <person name="Kruys A."/>
            <person name="Hutchinson M.I."/>
            <person name="Powell A.J."/>
            <person name="Barry K."/>
            <person name="Miller A.N."/>
            <person name="Grigoriev I.V."/>
            <person name="Debuchy R."/>
            <person name="Gladieux P."/>
            <person name="Thoren M.H."/>
            <person name="Johannesson H."/>
        </authorList>
    </citation>
    <scope>NUCLEOTIDE SEQUENCE</scope>
    <source>
        <strain evidence="3">CBS 606.72</strain>
    </source>
</reference>
<dbReference type="AlphaFoldDB" id="A0AA39WVS7"/>
<evidence type="ECO:0000313" key="3">
    <source>
        <dbReference type="EMBL" id="KAK0622548.1"/>
    </source>
</evidence>
<comment type="caution">
    <text evidence="3">The sequence shown here is derived from an EMBL/GenBank/DDBJ whole genome shotgun (WGS) entry which is preliminary data.</text>
</comment>
<proteinExistence type="predicted"/>
<keyword evidence="4" id="KW-1185">Reference proteome</keyword>